<evidence type="ECO:0008006" key="4">
    <source>
        <dbReference type="Google" id="ProtNLM"/>
    </source>
</evidence>
<dbReference type="InterPro" id="IPR058159">
    <property type="entry name" value="Phage_holin_10"/>
</dbReference>
<keyword evidence="1" id="KW-0812">Transmembrane</keyword>
<dbReference type="RefSeq" id="WP_060848799.1">
    <property type="nucleotide sequence ID" value="NZ_AP014704.1"/>
</dbReference>
<dbReference type="Pfam" id="PF23987">
    <property type="entry name" value="Phage_holin_10"/>
    <property type="match status" value="1"/>
</dbReference>
<dbReference type="PATRIC" id="fig|270351.10.peg.4854"/>
<dbReference type="EMBL" id="AP014704">
    <property type="protein sequence ID" value="BAQ47956.1"/>
    <property type="molecule type" value="Genomic_DNA"/>
</dbReference>
<dbReference type="Proteomes" id="UP000061432">
    <property type="component" value="Chromosome"/>
</dbReference>
<gene>
    <name evidence="2" type="ORF">Maq22A_c25280</name>
</gene>
<name>A0A0C6F5B5_9HYPH</name>
<protein>
    <recommendedName>
        <fullName evidence="4">Holin</fullName>
    </recommendedName>
</protein>
<evidence type="ECO:0000313" key="2">
    <source>
        <dbReference type="EMBL" id="BAQ47956.1"/>
    </source>
</evidence>
<dbReference type="KEGG" id="maqu:Maq22A_c25280"/>
<feature type="transmembrane region" description="Helical" evidence="1">
    <location>
        <begin position="31"/>
        <end position="50"/>
    </location>
</feature>
<evidence type="ECO:0000256" key="1">
    <source>
        <dbReference type="SAM" id="Phobius"/>
    </source>
</evidence>
<keyword evidence="1" id="KW-1133">Transmembrane helix</keyword>
<evidence type="ECO:0000313" key="3">
    <source>
        <dbReference type="Proteomes" id="UP000061432"/>
    </source>
</evidence>
<proteinExistence type="predicted"/>
<accession>A0A0C6F5B5</accession>
<sequence length="89" mass="9134">MNQEQLAALLRTLLQFAGGIAVGYGWIDTDTAATLTGALVTLIVTVWGLYARRNAGLVAAAAALPAVKTIVAAPETAQAVPSSKVRPSE</sequence>
<organism evidence="2 3">
    <name type="scientific">Methylobacterium aquaticum</name>
    <dbReference type="NCBI Taxonomy" id="270351"/>
    <lineage>
        <taxon>Bacteria</taxon>
        <taxon>Pseudomonadati</taxon>
        <taxon>Pseudomonadota</taxon>
        <taxon>Alphaproteobacteria</taxon>
        <taxon>Hyphomicrobiales</taxon>
        <taxon>Methylobacteriaceae</taxon>
        <taxon>Methylobacterium</taxon>
    </lineage>
</organism>
<dbReference type="AlphaFoldDB" id="A0A0C6F5B5"/>
<reference evidence="2 3" key="1">
    <citation type="journal article" date="2015" name="Genome Announc.">
        <title>Complete Genome Sequence of Methylobacterium aquaticum Strain 22A, Isolated from Racomitrium japonicum Moss.</title>
        <authorList>
            <person name="Tani A."/>
            <person name="Ogura Y."/>
            <person name="Hayashi T."/>
            <person name="Kimbara K."/>
        </authorList>
    </citation>
    <scope>NUCLEOTIDE SEQUENCE [LARGE SCALE GENOMIC DNA]</scope>
    <source>
        <strain evidence="2 3">MA-22A</strain>
    </source>
</reference>
<reference evidence="3" key="2">
    <citation type="submission" date="2015-01" db="EMBL/GenBank/DDBJ databases">
        <title>Complete genome sequence of Methylobacterium aquaticum strain 22A.</title>
        <authorList>
            <person name="Tani A."/>
            <person name="Ogura Y."/>
            <person name="Hayashi T."/>
        </authorList>
    </citation>
    <scope>NUCLEOTIDE SEQUENCE [LARGE SCALE GENOMIC DNA]</scope>
    <source>
        <strain evidence="3">MA-22A</strain>
    </source>
</reference>
<keyword evidence="1" id="KW-0472">Membrane</keyword>